<accession>A0AA35WLI9</accession>
<proteinExistence type="predicted"/>
<dbReference type="AlphaFoldDB" id="A0AA35WLI9"/>
<reference evidence="1" key="1">
    <citation type="submission" date="2023-03" db="EMBL/GenBank/DDBJ databases">
        <authorList>
            <person name="Steffen K."/>
            <person name="Cardenas P."/>
        </authorList>
    </citation>
    <scope>NUCLEOTIDE SEQUENCE</scope>
</reference>
<gene>
    <name evidence="1" type="ORF">GBAR_LOCUS12707</name>
</gene>
<protein>
    <submittedName>
        <fullName evidence="1">Uncharacterized protein</fullName>
    </submittedName>
</protein>
<sequence length="65" mass="7879">MGYGVACCRRVCWRTRPARHLCSFAAYQGGEQRWRTLPLWLREELEKLERKKQTMERRPRRSARG</sequence>
<keyword evidence="2" id="KW-1185">Reference proteome</keyword>
<feature type="non-terminal residue" evidence="1">
    <location>
        <position position="65"/>
    </location>
</feature>
<evidence type="ECO:0000313" key="2">
    <source>
        <dbReference type="Proteomes" id="UP001174909"/>
    </source>
</evidence>
<dbReference type="Proteomes" id="UP001174909">
    <property type="component" value="Unassembled WGS sequence"/>
</dbReference>
<name>A0AA35WLI9_GEOBA</name>
<evidence type="ECO:0000313" key="1">
    <source>
        <dbReference type="EMBL" id="CAI8021416.1"/>
    </source>
</evidence>
<dbReference type="EMBL" id="CASHTH010001898">
    <property type="protein sequence ID" value="CAI8021416.1"/>
    <property type="molecule type" value="Genomic_DNA"/>
</dbReference>
<comment type="caution">
    <text evidence="1">The sequence shown here is derived from an EMBL/GenBank/DDBJ whole genome shotgun (WGS) entry which is preliminary data.</text>
</comment>
<organism evidence="1 2">
    <name type="scientific">Geodia barretti</name>
    <name type="common">Barrett's horny sponge</name>
    <dbReference type="NCBI Taxonomy" id="519541"/>
    <lineage>
        <taxon>Eukaryota</taxon>
        <taxon>Metazoa</taxon>
        <taxon>Porifera</taxon>
        <taxon>Demospongiae</taxon>
        <taxon>Heteroscleromorpha</taxon>
        <taxon>Tetractinellida</taxon>
        <taxon>Astrophorina</taxon>
        <taxon>Geodiidae</taxon>
        <taxon>Geodia</taxon>
    </lineage>
</organism>